<evidence type="ECO:0000256" key="11">
    <source>
        <dbReference type="SAM" id="SignalP"/>
    </source>
</evidence>
<evidence type="ECO:0000256" key="9">
    <source>
        <dbReference type="ARBA" id="ARBA00023136"/>
    </source>
</evidence>
<keyword evidence="3" id="KW-0813">Transport</keyword>
<dbReference type="PANTHER" id="PTHR33446">
    <property type="entry name" value="PROTEIN TONB-RELATED"/>
    <property type="match status" value="1"/>
</dbReference>
<comment type="subcellular location">
    <subcellularLocation>
        <location evidence="1">Cell inner membrane</location>
        <topology evidence="1">Single-pass membrane protein</topology>
        <orientation evidence="1">Periplasmic side</orientation>
    </subcellularLocation>
</comment>
<evidence type="ECO:0000256" key="5">
    <source>
        <dbReference type="ARBA" id="ARBA00022519"/>
    </source>
</evidence>
<name>A0ABY2UJ21_9GAMM</name>
<keyword evidence="11" id="KW-0732">Signal</keyword>
<dbReference type="PANTHER" id="PTHR33446:SF2">
    <property type="entry name" value="PROTEIN TONB"/>
    <property type="match status" value="1"/>
</dbReference>
<evidence type="ECO:0000313" key="13">
    <source>
        <dbReference type="EMBL" id="TLM77226.1"/>
    </source>
</evidence>
<protein>
    <submittedName>
        <fullName evidence="13">Energy transducer TonB</fullName>
    </submittedName>
</protein>
<keyword evidence="5" id="KW-0997">Cell inner membrane</keyword>
<evidence type="ECO:0000256" key="7">
    <source>
        <dbReference type="ARBA" id="ARBA00022927"/>
    </source>
</evidence>
<feature type="region of interest" description="Disordered" evidence="10">
    <location>
        <begin position="50"/>
        <end position="114"/>
    </location>
</feature>
<accession>A0ABY2UJ21</accession>
<feature type="compositionally biased region" description="Polar residues" evidence="10">
    <location>
        <begin position="105"/>
        <end position="114"/>
    </location>
</feature>
<comment type="similarity">
    <text evidence="2">Belongs to the TonB family.</text>
</comment>
<evidence type="ECO:0000256" key="3">
    <source>
        <dbReference type="ARBA" id="ARBA00022448"/>
    </source>
</evidence>
<feature type="chain" id="PRO_5047428946" evidence="11">
    <location>
        <begin position="23"/>
        <end position="231"/>
    </location>
</feature>
<dbReference type="InterPro" id="IPR051045">
    <property type="entry name" value="TonB-dependent_transducer"/>
</dbReference>
<dbReference type="EMBL" id="VANI01000010">
    <property type="protein sequence ID" value="TLM77226.1"/>
    <property type="molecule type" value="Genomic_DNA"/>
</dbReference>
<evidence type="ECO:0000256" key="1">
    <source>
        <dbReference type="ARBA" id="ARBA00004383"/>
    </source>
</evidence>
<dbReference type="SUPFAM" id="SSF74653">
    <property type="entry name" value="TolA/TonB C-terminal domain"/>
    <property type="match status" value="1"/>
</dbReference>
<feature type="compositionally biased region" description="Basic and acidic residues" evidence="10">
    <location>
        <begin position="71"/>
        <end position="91"/>
    </location>
</feature>
<dbReference type="Gene3D" id="3.30.1150.10">
    <property type="match status" value="1"/>
</dbReference>
<dbReference type="NCBIfam" id="TIGR01352">
    <property type="entry name" value="tonB_Cterm"/>
    <property type="match status" value="1"/>
</dbReference>
<dbReference type="PROSITE" id="PS52015">
    <property type="entry name" value="TONB_CTD"/>
    <property type="match status" value="1"/>
</dbReference>
<dbReference type="Pfam" id="PF03544">
    <property type="entry name" value="TonB_C"/>
    <property type="match status" value="1"/>
</dbReference>
<evidence type="ECO:0000256" key="2">
    <source>
        <dbReference type="ARBA" id="ARBA00006555"/>
    </source>
</evidence>
<organism evidence="13 14">
    <name type="scientific">Microbulbifer harenosus</name>
    <dbReference type="NCBI Taxonomy" id="2576840"/>
    <lineage>
        <taxon>Bacteria</taxon>
        <taxon>Pseudomonadati</taxon>
        <taxon>Pseudomonadota</taxon>
        <taxon>Gammaproteobacteria</taxon>
        <taxon>Cellvibrionales</taxon>
        <taxon>Microbulbiferaceae</taxon>
        <taxon>Microbulbifer</taxon>
    </lineage>
</organism>
<comment type="caution">
    <text evidence="13">The sequence shown here is derived from an EMBL/GenBank/DDBJ whole genome shotgun (WGS) entry which is preliminary data.</text>
</comment>
<feature type="signal peptide" evidence="11">
    <location>
        <begin position="1"/>
        <end position="22"/>
    </location>
</feature>
<reference evidence="13 14" key="1">
    <citation type="submission" date="2019-05" db="EMBL/GenBank/DDBJ databases">
        <title>Microbulbifer harenosus sp. nov., an alginate-degrading bacterium isolated from coastal sand.</title>
        <authorList>
            <person name="Huang H."/>
            <person name="Mo K."/>
            <person name="Bao S."/>
        </authorList>
    </citation>
    <scope>NUCLEOTIDE SEQUENCE [LARGE SCALE GENOMIC DNA]</scope>
    <source>
        <strain evidence="13 14">HB161719</strain>
    </source>
</reference>
<sequence>MKLRLTVMVVCSLALHAWLLWAAPAQEVRAPSGTVALKLGQLKLAAETQEQETESQPVERLAEQQAVEVPAPKKERGNKEPVKTLDGKAPEQKAPVANEEVAAQRDSTSGSKTYSAVKAQANVAAAPIPQSAQRNVSEEPVLVERPVFAHPPGAPVYPELARQRRQQGTVVVEVQLDHTGAQLMRRLLQSSGVDSLDQAALTAVAKWEFLPYREDGRARLARVRLPIRFSL</sequence>
<keyword evidence="4" id="KW-1003">Cell membrane</keyword>
<dbReference type="InterPro" id="IPR006260">
    <property type="entry name" value="TonB/TolA_C"/>
</dbReference>
<gene>
    <name evidence="13" type="ORF">FDY93_09805</name>
</gene>
<dbReference type="InterPro" id="IPR037682">
    <property type="entry name" value="TonB_C"/>
</dbReference>
<keyword evidence="9" id="KW-0472">Membrane</keyword>
<evidence type="ECO:0000256" key="8">
    <source>
        <dbReference type="ARBA" id="ARBA00022989"/>
    </source>
</evidence>
<evidence type="ECO:0000259" key="12">
    <source>
        <dbReference type="PROSITE" id="PS52015"/>
    </source>
</evidence>
<evidence type="ECO:0000256" key="10">
    <source>
        <dbReference type="SAM" id="MobiDB-lite"/>
    </source>
</evidence>
<dbReference type="RefSeq" id="WP_138235568.1">
    <property type="nucleotide sequence ID" value="NZ_CP185860.1"/>
</dbReference>
<keyword evidence="7" id="KW-0653">Protein transport</keyword>
<evidence type="ECO:0000256" key="6">
    <source>
        <dbReference type="ARBA" id="ARBA00022692"/>
    </source>
</evidence>
<dbReference type="Proteomes" id="UP000306791">
    <property type="component" value="Unassembled WGS sequence"/>
</dbReference>
<keyword evidence="14" id="KW-1185">Reference proteome</keyword>
<keyword evidence="6" id="KW-0812">Transmembrane</keyword>
<keyword evidence="8" id="KW-1133">Transmembrane helix</keyword>
<evidence type="ECO:0000313" key="14">
    <source>
        <dbReference type="Proteomes" id="UP000306791"/>
    </source>
</evidence>
<proteinExistence type="inferred from homology"/>
<evidence type="ECO:0000256" key="4">
    <source>
        <dbReference type="ARBA" id="ARBA00022475"/>
    </source>
</evidence>
<feature type="domain" description="TonB C-terminal" evidence="12">
    <location>
        <begin position="142"/>
        <end position="231"/>
    </location>
</feature>